<protein>
    <submittedName>
        <fullName evidence="1">Uncharacterized protein</fullName>
    </submittedName>
</protein>
<evidence type="ECO:0000313" key="2">
    <source>
        <dbReference type="Proteomes" id="UP001064879"/>
    </source>
</evidence>
<sequence length="100" mass="11278">MRRVEPGDGPELQRFRWWQFPGGAHFHLKYREARGEPRRYSDDVRHWVNQSSSEVKAQLYESGIQAAAGRIPNAFPVKGGVIEGAMSGSDMERCHHAAGN</sequence>
<gene>
    <name evidence="1" type="ORF">L1F31_07475</name>
</gene>
<dbReference type="RefSeq" id="WP_265420015.1">
    <property type="nucleotide sequence ID" value="NZ_CP093443.1"/>
</dbReference>
<keyword evidence="2" id="KW-1185">Reference proteome</keyword>
<reference evidence="1" key="1">
    <citation type="submission" date="2022-03" db="EMBL/GenBank/DDBJ databases">
        <title>Brevibacterium spongiae sp. nov., isolated from marine sponge.</title>
        <authorList>
            <person name="Li Z."/>
            <person name="Zhang M."/>
        </authorList>
    </citation>
    <scope>NUCLEOTIDE SEQUENCE</scope>
    <source>
        <strain evidence="1">WHS-Z9</strain>
    </source>
</reference>
<name>A0ABY5SSH1_9MICO</name>
<dbReference type="EMBL" id="CP093443">
    <property type="protein sequence ID" value="UVI37477.1"/>
    <property type="molecule type" value="Genomic_DNA"/>
</dbReference>
<evidence type="ECO:0000313" key="1">
    <source>
        <dbReference type="EMBL" id="UVI37477.1"/>
    </source>
</evidence>
<organism evidence="1 2">
    <name type="scientific">Brevibacterium spongiae</name>
    <dbReference type="NCBI Taxonomy" id="2909672"/>
    <lineage>
        <taxon>Bacteria</taxon>
        <taxon>Bacillati</taxon>
        <taxon>Actinomycetota</taxon>
        <taxon>Actinomycetes</taxon>
        <taxon>Micrococcales</taxon>
        <taxon>Brevibacteriaceae</taxon>
        <taxon>Brevibacterium</taxon>
    </lineage>
</organism>
<dbReference type="Proteomes" id="UP001064879">
    <property type="component" value="Chromosome"/>
</dbReference>
<proteinExistence type="predicted"/>
<accession>A0ABY5SSH1</accession>